<keyword evidence="2" id="KW-1185">Reference proteome</keyword>
<dbReference type="EMBL" id="CP007264">
    <property type="protein sequence ID" value="AHL23700.1"/>
    <property type="molecule type" value="Genomic_DNA"/>
</dbReference>
<accession>W8P818</accession>
<gene>
    <name evidence="1" type="ORF">BD01_2104</name>
</gene>
<dbReference type="Proteomes" id="UP000019434">
    <property type="component" value="Chromosome"/>
</dbReference>
<reference evidence="1 2" key="1">
    <citation type="submission" date="2014-02" db="EMBL/GenBank/DDBJ databases">
        <title>Genome Sequence of an Hyperthermophilic Archaeon, Thermococcus nautili 30-1, producing viral vesicles.</title>
        <authorList>
            <person name="Oberto J."/>
            <person name="Gaudin M."/>
            <person name="Cossu M."/>
            <person name="Gorlas A."/>
            <person name="Slesarev A."/>
            <person name="Marguet E."/>
            <person name="Forterre P."/>
        </authorList>
    </citation>
    <scope>NUCLEOTIDE SEQUENCE [LARGE SCALE GENOMIC DNA]</scope>
    <source>
        <strain evidence="1 2">30-1</strain>
    </source>
</reference>
<dbReference type="KEGG" id="tnu:BD01_2104"/>
<dbReference type="HOGENOM" id="CLU_2204245_0_0_2"/>
<dbReference type="STRING" id="195522.BD01_2104"/>
<sequence>MRVKVLLVFLIIFLLLGGLAYTEHARNEELKDPKFVCEHYLKTYEVENYTLPEFTLELDSVLKSVGVALALPEEFEGLQESLNFFPRVMLLDVALRVEPPKFCPELF</sequence>
<name>W8P818_9EURY</name>
<dbReference type="eggNOG" id="arCOG12053">
    <property type="taxonomic scope" value="Archaea"/>
</dbReference>
<dbReference type="AlphaFoldDB" id="W8P818"/>
<evidence type="ECO:0000313" key="1">
    <source>
        <dbReference type="EMBL" id="AHL23700.1"/>
    </source>
</evidence>
<protein>
    <submittedName>
        <fullName evidence="1">Uncharacterized protein</fullName>
    </submittedName>
</protein>
<evidence type="ECO:0000313" key="2">
    <source>
        <dbReference type="Proteomes" id="UP000019434"/>
    </source>
</evidence>
<organism evidence="1 2">
    <name type="scientific">Thermococcus nautili</name>
    <dbReference type="NCBI Taxonomy" id="195522"/>
    <lineage>
        <taxon>Archaea</taxon>
        <taxon>Methanobacteriati</taxon>
        <taxon>Methanobacteriota</taxon>
        <taxon>Thermococci</taxon>
        <taxon>Thermococcales</taxon>
        <taxon>Thermococcaceae</taxon>
        <taxon>Thermococcus</taxon>
    </lineage>
</organism>
<proteinExistence type="predicted"/>